<accession>A0ABU4GJK3</accession>
<gene>
    <name evidence="3" type="ORF">RZO55_09450</name>
</gene>
<organism evidence="3 4">
    <name type="scientific">Clostridium boliviensis</name>
    <dbReference type="NCBI Taxonomy" id="318465"/>
    <lineage>
        <taxon>Bacteria</taxon>
        <taxon>Bacillati</taxon>
        <taxon>Bacillota</taxon>
        <taxon>Clostridia</taxon>
        <taxon>Eubacteriales</taxon>
        <taxon>Clostridiaceae</taxon>
        <taxon>Clostridium</taxon>
    </lineage>
</organism>
<dbReference type="InterPro" id="IPR050300">
    <property type="entry name" value="GDXG_lipolytic_enzyme"/>
</dbReference>
<proteinExistence type="predicted"/>
<evidence type="ECO:0000313" key="4">
    <source>
        <dbReference type="Proteomes" id="UP001276854"/>
    </source>
</evidence>
<name>A0ABU4GJK3_9CLOT</name>
<dbReference type="SUPFAM" id="SSF53474">
    <property type="entry name" value="alpha/beta-Hydrolases"/>
    <property type="match status" value="1"/>
</dbReference>
<dbReference type="PANTHER" id="PTHR48081:SF6">
    <property type="entry name" value="PEPTIDASE S9 PROLYL OLIGOPEPTIDASE CATALYTIC DOMAIN-CONTAINING PROTEIN"/>
    <property type="match status" value="1"/>
</dbReference>
<keyword evidence="1 3" id="KW-0378">Hydrolase</keyword>
<comment type="caution">
    <text evidence="3">The sequence shown here is derived from an EMBL/GenBank/DDBJ whole genome shotgun (WGS) entry which is preliminary data.</text>
</comment>
<keyword evidence="4" id="KW-1185">Reference proteome</keyword>
<dbReference type="EMBL" id="JAWONS010000133">
    <property type="protein sequence ID" value="MDW2797795.1"/>
    <property type="molecule type" value="Genomic_DNA"/>
</dbReference>
<dbReference type="InterPro" id="IPR029058">
    <property type="entry name" value="AB_hydrolase_fold"/>
</dbReference>
<reference evidence="3 4" key="1">
    <citation type="submission" date="2023-10" db="EMBL/GenBank/DDBJ databases">
        <title>A novel Glycoside Hydrolase 43-Like Enzyme from Clostrdium boliviensis is an Endo-xylanase, and a Candidate for Xylooligosaccharides Production from Different Xylan Substrates.</title>
        <authorList>
            <person name="Alvarez M.T."/>
            <person name="Rocabado-Villegas L.R."/>
            <person name="Salas-Veizaga D.M."/>
            <person name="Linares-Pasten J.A."/>
            <person name="Gudmundsdottir E.E."/>
            <person name="Hreggvidsson G.O."/>
            <person name="Adlercreutz P."/>
            <person name="Nordberg Karlsson E."/>
        </authorList>
    </citation>
    <scope>NUCLEOTIDE SEQUENCE [LARGE SCALE GENOMIC DNA]</scope>
    <source>
        <strain evidence="3 4">E-1</strain>
    </source>
</reference>
<evidence type="ECO:0000259" key="2">
    <source>
        <dbReference type="Pfam" id="PF20434"/>
    </source>
</evidence>
<dbReference type="Pfam" id="PF20434">
    <property type="entry name" value="BD-FAE"/>
    <property type="match status" value="1"/>
</dbReference>
<protein>
    <submittedName>
        <fullName evidence="3">Alpha/beta hydrolase</fullName>
    </submittedName>
</protein>
<dbReference type="PANTHER" id="PTHR48081">
    <property type="entry name" value="AB HYDROLASE SUPERFAMILY PROTEIN C4A8.06C"/>
    <property type="match status" value="1"/>
</dbReference>
<dbReference type="Proteomes" id="UP001276854">
    <property type="component" value="Unassembled WGS sequence"/>
</dbReference>
<dbReference type="GO" id="GO:0016787">
    <property type="term" value="F:hydrolase activity"/>
    <property type="evidence" value="ECO:0007669"/>
    <property type="project" value="UniProtKB-KW"/>
</dbReference>
<dbReference type="InterPro" id="IPR049492">
    <property type="entry name" value="BD-FAE-like_dom"/>
</dbReference>
<sequence length="333" mass="38021">MFESVTVDTTIGELCTKKELEPFSKYFFTNMTEDVWNRKIGDYGNERCGLLPAIKRIYEVMEVKSQIIYDVYPNEEWDTEPDKEQVKLIHMPGDPDKPFVLVCPGGGYAREWVLVEGYPIAEQLNRMGYSAFILIYRTGQKKLLPKPLNDIAAALKFLADHKNEFQIRMEGYAMAGFSAGGHLAAVWGIKEKGYEAYGLNKPAALFLGYPSISTVQFLKDMERATDSERAAAVKYLERIGGEHFTKEDLAEYSVEYHMDQDYPPCYLVHSKDDPVVNIEASCVMQERLKQFNIMNRVRFMEQGGHSFGLGNGTELDGWLADAVRFWERCGNFN</sequence>
<evidence type="ECO:0000256" key="1">
    <source>
        <dbReference type="ARBA" id="ARBA00022801"/>
    </source>
</evidence>
<dbReference type="Gene3D" id="3.40.50.1820">
    <property type="entry name" value="alpha/beta hydrolase"/>
    <property type="match status" value="1"/>
</dbReference>
<dbReference type="RefSeq" id="WP_318064040.1">
    <property type="nucleotide sequence ID" value="NZ_JAWONS010000133.1"/>
</dbReference>
<feature type="domain" description="BD-FAE-like" evidence="2">
    <location>
        <begin position="97"/>
        <end position="288"/>
    </location>
</feature>
<evidence type="ECO:0000313" key="3">
    <source>
        <dbReference type="EMBL" id="MDW2797795.1"/>
    </source>
</evidence>